<dbReference type="EMBL" id="MN740182">
    <property type="protein sequence ID" value="QHT92232.1"/>
    <property type="molecule type" value="Genomic_DNA"/>
</dbReference>
<feature type="transmembrane region" description="Helical" evidence="1">
    <location>
        <begin position="427"/>
        <end position="449"/>
    </location>
</feature>
<reference evidence="2" key="1">
    <citation type="journal article" date="2020" name="Nature">
        <title>Giant virus diversity and host interactions through global metagenomics.</title>
        <authorList>
            <person name="Schulz F."/>
            <person name="Roux S."/>
            <person name="Paez-Espino D."/>
            <person name="Jungbluth S."/>
            <person name="Walsh D.A."/>
            <person name="Denef V.J."/>
            <person name="McMahon K.D."/>
            <person name="Konstantinidis K.T."/>
            <person name="Eloe-Fadrosh E.A."/>
            <person name="Kyrpides N.C."/>
            <person name="Woyke T."/>
        </authorList>
    </citation>
    <scope>NUCLEOTIDE SEQUENCE</scope>
    <source>
        <strain evidence="2">GVMAG-M-3300023184-88</strain>
    </source>
</reference>
<protein>
    <submittedName>
        <fullName evidence="2">Uncharacterized protein</fullName>
    </submittedName>
</protein>
<sequence length="454" mass="49679">MACPSDVTTGFVTIQGPIQQSDLDGITVKRHPLTTSFSPRTSEPTIFNKNYIDDTVGSTCIYKSSRYNLSDIQLVQPIHTGYILPGYRQTPKAELILSFSANTPALSLANYSGILMCVPIYDSGAPSHDAYLNQLIDTTTPLCKHTRNPGKDCTTDTNTKAKRTLQNTTLTECINAACNDSKCVAYTYKNKTSYLYYEIPKETNTTNQDIISGTIDHTTAPVITNTCSTNNTNTPPQLESIFNHQSSFAYKTCFETVDSTKVLESHGLYVIVFPKGITMASANYVLLSTKIGNPSRYRCPVSIRGPDPTLLTYRFDDSGNKTSVTTSSDGYIYTSPLSSCTAEFRDRIEFFEHAPKPTSSSSSSSSTAGNAQCKYTRKQYKCVPLNKVNELHEGDIASGKSIDDCIKNQDIPATSKSSETSVEEMEVLAGVVGSVVVVVMGALVLHHFWPKKSS</sequence>
<organism evidence="2">
    <name type="scientific">viral metagenome</name>
    <dbReference type="NCBI Taxonomy" id="1070528"/>
    <lineage>
        <taxon>unclassified sequences</taxon>
        <taxon>metagenomes</taxon>
        <taxon>organismal metagenomes</taxon>
    </lineage>
</organism>
<accession>A0A6C0IH02</accession>
<evidence type="ECO:0000256" key="1">
    <source>
        <dbReference type="SAM" id="Phobius"/>
    </source>
</evidence>
<keyword evidence="1" id="KW-0472">Membrane</keyword>
<evidence type="ECO:0000313" key="2">
    <source>
        <dbReference type="EMBL" id="QHT92232.1"/>
    </source>
</evidence>
<proteinExistence type="predicted"/>
<keyword evidence="1" id="KW-0812">Transmembrane</keyword>
<dbReference type="AlphaFoldDB" id="A0A6C0IH02"/>
<keyword evidence="1" id="KW-1133">Transmembrane helix</keyword>
<name>A0A6C0IH02_9ZZZZ</name>